<keyword evidence="2" id="KW-0732">Signal</keyword>
<proteinExistence type="predicted"/>
<evidence type="ECO:0000256" key="2">
    <source>
        <dbReference type="SAM" id="SignalP"/>
    </source>
</evidence>
<reference evidence="3 4" key="1">
    <citation type="submission" date="2021-06" db="EMBL/GenBank/DDBJ databases">
        <title>Caerostris extrusa draft genome.</title>
        <authorList>
            <person name="Kono N."/>
            <person name="Arakawa K."/>
        </authorList>
    </citation>
    <scope>NUCLEOTIDE SEQUENCE [LARGE SCALE GENOMIC DNA]</scope>
</reference>
<feature type="compositionally biased region" description="Basic residues" evidence="1">
    <location>
        <begin position="217"/>
        <end position="244"/>
    </location>
</feature>
<sequence>MLPTRACVLWVKVALIVFSLCKMECKEEKKETASPQKVTRSSVLNSVDRNVEKTSQSSLVNLPKLTKVVRFFPDFVHEIASASSKDVPATHSSASSQEAATTHSSASSQEAATTHSSASSQEAADSTTPSMADSASSQEAVMADSSASSQEAATTLIAAPRPRRRPRPDSSASSQEAVMADSTTVPGAAPPRPRRRPRPIAAPLPRRRPRPIAAPLPRRRPRPIAAPRPRRRPRPIAAHRSRRRPGSIDAFFRGGNCLKRSAPISNLTDPRISTILMLLNLLFVSSVYPPEILYMKTLVCHSWI</sequence>
<evidence type="ECO:0000313" key="3">
    <source>
        <dbReference type="EMBL" id="GIZ01404.1"/>
    </source>
</evidence>
<comment type="caution">
    <text evidence="3">The sequence shown here is derived from an EMBL/GenBank/DDBJ whole genome shotgun (WGS) entry which is preliminary data.</text>
</comment>
<evidence type="ECO:0000313" key="4">
    <source>
        <dbReference type="Proteomes" id="UP001054945"/>
    </source>
</evidence>
<dbReference type="Proteomes" id="UP001054945">
    <property type="component" value="Unassembled WGS sequence"/>
</dbReference>
<feature type="compositionally biased region" description="Polar residues" evidence="1">
    <location>
        <begin position="90"/>
        <end position="153"/>
    </location>
</feature>
<name>A0AAV4Y5H9_CAEEX</name>
<accession>A0AAV4Y5H9</accession>
<gene>
    <name evidence="3" type="ORF">CEXT_613571</name>
</gene>
<feature type="chain" id="PRO_5043327170" evidence="2">
    <location>
        <begin position="22"/>
        <end position="304"/>
    </location>
</feature>
<feature type="region of interest" description="Disordered" evidence="1">
    <location>
        <begin position="83"/>
        <end position="244"/>
    </location>
</feature>
<feature type="signal peptide" evidence="2">
    <location>
        <begin position="1"/>
        <end position="21"/>
    </location>
</feature>
<evidence type="ECO:0000256" key="1">
    <source>
        <dbReference type="SAM" id="MobiDB-lite"/>
    </source>
</evidence>
<protein>
    <submittedName>
        <fullName evidence="3">Uncharacterized protein</fullName>
    </submittedName>
</protein>
<keyword evidence="4" id="KW-1185">Reference proteome</keyword>
<dbReference type="EMBL" id="BPLR01018662">
    <property type="protein sequence ID" value="GIZ01404.1"/>
    <property type="molecule type" value="Genomic_DNA"/>
</dbReference>
<dbReference type="AlphaFoldDB" id="A0AAV4Y5H9"/>
<organism evidence="3 4">
    <name type="scientific">Caerostris extrusa</name>
    <name type="common">Bark spider</name>
    <name type="synonym">Caerostris bankana</name>
    <dbReference type="NCBI Taxonomy" id="172846"/>
    <lineage>
        <taxon>Eukaryota</taxon>
        <taxon>Metazoa</taxon>
        <taxon>Ecdysozoa</taxon>
        <taxon>Arthropoda</taxon>
        <taxon>Chelicerata</taxon>
        <taxon>Arachnida</taxon>
        <taxon>Araneae</taxon>
        <taxon>Araneomorphae</taxon>
        <taxon>Entelegynae</taxon>
        <taxon>Araneoidea</taxon>
        <taxon>Araneidae</taxon>
        <taxon>Caerostris</taxon>
    </lineage>
</organism>